<evidence type="ECO:0000256" key="1">
    <source>
        <dbReference type="SAM" id="MobiDB-lite"/>
    </source>
</evidence>
<evidence type="ECO:0000313" key="4">
    <source>
        <dbReference type="Proteomes" id="UP000198704"/>
    </source>
</evidence>
<proteinExistence type="predicted"/>
<feature type="compositionally biased region" description="Gly residues" evidence="1">
    <location>
        <begin position="85"/>
        <end position="97"/>
    </location>
</feature>
<dbReference type="AlphaFoldDB" id="A0A1H0A6N4"/>
<gene>
    <name evidence="3" type="ORF">SAMN05216360_10794</name>
</gene>
<keyword evidence="4" id="KW-1185">Reference proteome</keyword>
<keyword evidence="2" id="KW-0732">Signal</keyword>
<accession>A0A1H0A6N4</accession>
<dbReference type="OrthoDB" id="8004311at2"/>
<dbReference type="Proteomes" id="UP000198704">
    <property type="component" value="Unassembled WGS sequence"/>
</dbReference>
<dbReference type="RefSeq" id="WP_091716294.1">
    <property type="nucleotide sequence ID" value="NZ_FNHS01000007.1"/>
</dbReference>
<feature type="compositionally biased region" description="Polar residues" evidence="1">
    <location>
        <begin position="42"/>
        <end position="58"/>
    </location>
</feature>
<dbReference type="EMBL" id="FNHS01000007">
    <property type="protein sequence ID" value="SDN29278.1"/>
    <property type="molecule type" value="Genomic_DNA"/>
</dbReference>
<name>A0A1H0A6N4_9HYPH</name>
<feature type="chain" id="PRO_5011507138" evidence="2">
    <location>
        <begin position="21"/>
        <end position="97"/>
    </location>
</feature>
<sequence>MTRLTLAAAVMAALATPALAQVVETPTSTQVVIPPGAPGVITRQSNSTGDQEAFTYSPTGRAADGVETDSAAAGNEDQPSRVGSTGSGGAGGNGGGG</sequence>
<feature type="region of interest" description="Disordered" evidence="1">
    <location>
        <begin position="32"/>
        <end position="97"/>
    </location>
</feature>
<evidence type="ECO:0000313" key="3">
    <source>
        <dbReference type="EMBL" id="SDN29278.1"/>
    </source>
</evidence>
<organism evidence="3 4">
    <name type="scientific">Methylobacterium phyllostachyos</name>
    <dbReference type="NCBI Taxonomy" id="582672"/>
    <lineage>
        <taxon>Bacteria</taxon>
        <taxon>Pseudomonadati</taxon>
        <taxon>Pseudomonadota</taxon>
        <taxon>Alphaproteobacteria</taxon>
        <taxon>Hyphomicrobiales</taxon>
        <taxon>Methylobacteriaceae</taxon>
        <taxon>Methylobacterium</taxon>
    </lineage>
</organism>
<protein>
    <submittedName>
        <fullName evidence="3">Uncharacterized protein</fullName>
    </submittedName>
</protein>
<evidence type="ECO:0000256" key="2">
    <source>
        <dbReference type="SAM" id="SignalP"/>
    </source>
</evidence>
<feature type="signal peptide" evidence="2">
    <location>
        <begin position="1"/>
        <end position="20"/>
    </location>
</feature>
<reference evidence="4" key="1">
    <citation type="submission" date="2016-10" db="EMBL/GenBank/DDBJ databases">
        <authorList>
            <person name="Varghese N."/>
            <person name="Submissions S."/>
        </authorList>
    </citation>
    <scope>NUCLEOTIDE SEQUENCE [LARGE SCALE GENOMIC DNA]</scope>
    <source>
        <strain evidence="4">BL47</strain>
    </source>
</reference>